<accession>A0A366RNA7</accession>
<evidence type="ECO:0000256" key="1">
    <source>
        <dbReference type="ARBA" id="ARBA00008742"/>
    </source>
</evidence>
<dbReference type="InterPro" id="IPR013763">
    <property type="entry name" value="Cyclin-like_dom"/>
</dbReference>
<dbReference type="GO" id="GO:0051301">
    <property type="term" value="P:cell division"/>
    <property type="evidence" value="ECO:0007669"/>
    <property type="project" value="UniProtKB-KW"/>
</dbReference>
<dbReference type="RefSeq" id="XP_031015829.1">
    <property type="nucleotide sequence ID" value="XM_031160114.1"/>
</dbReference>
<protein>
    <recommendedName>
        <fullName evidence="7">Cyclin-like domain-containing protein</fullName>
    </recommendedName>
</protein>
<gene>
    <name evidence="8" type="ORF">FIESC28_05969</name>
</gene>
<dbReference type="InterPro" id="IPR004367">
    <property type="entry name" value="Cyclin_C-dom"/>
</dbReference>
<dbReference type="InterPro" id="IPR036915">
    <property type="entry name" value="Cyclin-like_sf"/>
</dbReference>
<comment type="similarity">
    <text evidence="1 5">Belongs to the cyclin family.</text>
</comment>
<dbReference type="GO" id="GO:0044843">
    <property type="term" value="P:cell cycle G1/S phase transition"/>
    <property type="evidence" value="ECO:0007669"/>
    <property type="project" value="UniProtKB-ARBA"/>
</dbReference>
<evidence type="ECO:0000259" key="7">
    <source>
        <dbReference type="SMART" id="SM00385"/>
    </source>
</evidence>
<feature type="region of interest" description="Disordered" evidence="6">
    <location>
        <begin position="269"/>
        <end position="291"/>
    </location>
</feature>
<sequence>MIDNQRDIRWHMRPYLIDFLIEFHSAYSMLSETLFLAINLLDRYCSKRQVLRQHYQLAGCVALFIASKYGDKKCNTPCAKDLNRMCRGIYEIRLFSQMELHVLDSLGWAVGHPTGELFSKIFLAEHGDDKEVECMAAYLREIALYHRSFVSTKPSVMARSSLALARTILNRNRVKEEGEDEASTSITLSQHLREPSTTLARKYSTYSLCHVSQKLAEFTSRGSVRTHRIAHISVPYIGVTNRFSNGFGDGVEDSNGAIAVDGISASSDISKNHSMQKSESFNEVSASNGCL</sequence>
<dbReference type="InterPro" id="IPR048258">
    <property type="entry name" value="Cyclins_cyclin-box"/>
</dbReference>
<dbReference type="Pfam" id="PF00134">
    <property type="entry name" value="Cyclin_N"/>
    <property type="match status" value="1"/>
</dbReference>
<dbReference type="GeneID" id="41995410"/>
<dbReference type="Pfam" id="PF02984">
    <property type="entry name" value="Cyclin_C"/>
    <property type="match status" value="1"/>
</dbReference>
<keyword evidence="2" id="KW-0132">Cell division</keyword>
<dbReference type="GO" id="GO:0016538">
    <property type="term" value="F:cyclin-dependent protein serine/threonine kinase regulator activity"/>
    <property type="evidence" value="ECO:0007669"/>
    <property type="project" value="UniProtKB-ARBA"/>
</dbReference>
<dbReference type="PANTHER" id="PTHR10177">
    <property type="entry name" value="CYCLINS"/>
    <property type="match status" value="1"/>
</dbReference>
<dbReference type="InterPro" id="IPR006671">
    <property type="entry name" value="Cyclin_N"/>
</dbReference>
<comment type="caution">
    <text evidence="8">The sequence shown here is derived from an EMBL/GenBank/DDBJ whole genome shotgun (WGS) entry which is preliminary data.</text>
</comment>
<dbReference type="FunFam" id="1.10.472.10:FF:000010">
    <property type="entry name" value="G1/S-specific cyclin Cln1"/>
    <property type="match status" value="1"/>
</dbReference>
<dbReference type="AlphaFoldDB" id="A0A366RNA7"/>
<dbReference type="CDD" id="cd20537">
    <property type="entry name" value="CYCLIN_CCNO-like_rpt2"/>
    <property type="match status" value="1"/>
</dbReference>
<dbReference type="Proteomes" id="UP000253153">
    <property type="component" value="Unassembled WGS sequence"/>
</dbReference>
<evidence type="ECO:0000313" key="8">
    <source>
        <dbReference type="EMBL" id="RBR18617.1"/>
    </source>
</evidence>
<organism evidence="8 9">
    <name type="scientific">Fusarium coffeatum</name>
    <dbReference type="NCBI Taxonomy" id="231269"/>
    <lineage>
        <taxon>Eukaryota</taxon>
        <taxon>Fungi</taxon>
        <taxon>Dikarya</taxon>
        <taxon>Ascomycota</taxon>
        <taxon>Pezizomycotina</taxon>
        <taxon>Sordariomycetes</taxon>
        <taxon>Hypocreomycetidae</taxon>
        <taxon>Hypocreales</taxon>
        <taxon>Nectriaceae</taxon>
        <taxon>Fusarium</taxon>
        <taxon>Fusarium incarnatum-equiseti species complex</taxon>
    </lineage>
</organism>
<evidence type="ECO:0000256" key="6">
    <source>
        <dbReference type="SAM" id="MobiDB-lite"/>
    </source>
</evidence>
<dbReference type="CDD" id="cd20559">
    <property type="entry name" value="CYCLIN_ScCLN_like"/>
    <property type="match status" value="1"/>
</dbReference>
<dbReference type="PROSITE" id="PS00292">
    <property type="entry name" value="CYCLINS"/>
    <property type="match status" value="1"/>
</dbReference>
<evidence type="ECO:0000256" key="4">
    <source>
        <dbReference type="ARBA" id="ARBA00023306"/>
    </source>
</evidence>
<dbReference type="SMART" id="SM00385">
    <property type="entry name" value="CYCLIN"/>
    <property type="match status" value="1"/>
</dbReference>
<keyword evidence="9" id="KW-1185">Reference proteome</keyword>
<dbReference type="EMBL" id="QKXC01000123">
    <property type="protein sequence ID" value="RBR18617.1"/>
    <property type="molecule type" value="Genomic_DNA"/>
</dbReference>
<dbReference type="SUPFAM" id="SSF47954">
    <property type="entry name" value="Cyclin-like"/>
    <property type="match status" value="2"/>
</dbReference>
<feature type="domain" description="Cyclin-like" evidence="7">
    <location>
        <begin position="18"/>
        <end position="104"/>
    </location>
</feature>
<dbReference type="Gene3D" id="1.10.472.10">
    <property type="entry name" value="Cyclin-like"/>
    <property type="match status" value="2"/>
</dbReference>
<evidence type="ECO:0000256" key="2">
    <source>
        <dbReference type="ARBA" id="ARBA00022618"/>
    </source>
</evidence>
<evidence type="ECO:0000256" key="3">
    <source>
        <dbReference type="ARBA" id="ARBA00023127"/>
    </source>
</evidence>
<dbReference type="GO" id="GO:0051726">
    <property type="term" value="P:regulation of cell cycle"/>
    <property type="evidence" value="ECO:0007669"/>
    <property type="project" value="UniProtKB-ARBA"/>
</dbReference>
<keyword evidence="3 5" id="KW-0195">Cyclin</keyword>
<keyword evidence="4" id="KW-0131">Cell cycle</keyword>
<name>A0A366RNA7_9HYPO</name>
<reference evidence="8 9" key="1">
    <citation type="submission" date="2018-06" db="EMBL/GenBank/DDBJ databases">
        <title>Fusarium incarnatum-equiseti species complex species 28.</title>
        <authorList>
            <person name="Gardiner D.M."/>
        </authorList>
    </citation>
    <scope>NUCLEOTIDE SEQUENCE [LARGE SCALE GENOMIC DNA]</scope>
    <source>
        <strain evidence="8 9">FIESC_28</strain>
    </source>
</reference>
<dbReference type="InterPro" id="IPR039361">
    <property type="entry name" value="Cyclin"/>
</dbReference>
<evidence type="ECO:0000313" key="9">
    <source>
        <dbReference type="Proteomes" id="UP000253153"/>
    </source>
</evidence>
<dbReference type="OrthoDB" id="5590282at2759"/>
<evidence type="ECO:0000256" key="5">
    <source>
        <dbReference type="RuleBase" id="RU000383"/>
    </source>
</evidence>
<proteinExistence type="inferred from homology"/>